<dbReference type="Proteomes" id="UP000308768">
    <property type="component" value="Unassembled WGS sequence"/>
</dbReference>
<comment type="subcellular location">
    <subcellularLocation>
        <location evidence="1">Nucleus</location>
        <location evidence="1">Nucleolus</location>
    </subcellularLocation>
</comment>
<feature type="domain" description="U3 small nucleolar RNA-associated protein 6 N-terminal" evidence="7">
    <location>
        <begin position="12"/>
        <end position="86"/>
    </location>
</feature>
<dbReference type="InterPro" id="IPR011990">
    <property type="entry name" value="TPR-like_helical_dom_sf"/>
</dbReference>
<proteinExistence type="inferred from homology"/>
<dbReference type="OrthoDB" id="28112at2759"/>
<keyword evidence="4" id="KW-0677">Repeat</keyword>
<name>A0A4U0W8F1_9PEZI</name>
<dbReference type="GO" id="GO:0034388">
    <property type="term" value="C:Pwp2p-containing subcomplex of 90S preribosome"/>
    <property type="evidence" value="ECO:0007669"/>
    <property type="project" value="TreeGrafter"/>
</dbReference>
<sequence length="452" mass="50540">MAGASDKARFYLEQSVPELHELERKKIFTKDEITSIAKKRSDFEHILNARGSKPADYARYAEYEMNLESLRKKRVHRMGVKANVHTGQRRIFFILDRGTRKFHGDLGLWMQAIEYARKEKAHKKLARVFTSVLRMHPTKPELWIYAARYSTDVQADITTARSYMQRGLRFCKTSKLLWLEYVKLEMIYIAKIAARQKILGLDGSRPEKQAQSTTDESESDTIALPDVTAEDVDPGLESSLEEVAVQNLTSTPVLTGAIPIAIFDATTKQFPNNSALGKRFFDMFAEFDRAPCQAKILQHVLASLLKSAPTALETRICEFQQPLVGLEATSAAYPTALGQSLASVKASMQQIPHLRAKLATAALLTLVPLMRTEGLDVAIEKVMAASLRKFVAALQPQNQSSTLEQSGDRLADVVDLLLAQGRREDARHLTAYGLKHWKSDRLLQASAAVGPL</sequence>
<dbReference type="InterPro" id="IPR003107">
    <property type="entry name" value="HAT"/>
</dbReference>
<evidence type="ECO:0000313" key="8">
    <source>
        <dbReference type="EMBL" id="TKA58621.1"/>
    </source>
</evidence>
<evidence type="ECO:0000256" key="3">
    <source>
        <dbReference type="ARBA" id="ARBA00022552"/>
    </source>
</evidence>
<evidence type="ECO:0000313" key="9">
    <source>
        <dbReference type="Proteomes" id="UP000308768"/>
    </source>
</evidence>
<dbReference type="PANTHER" id="PTHR23271:SF1">
    <property type="entry name" value="U3 SMALL NUCLEOLAR RNA-ASSOCIATED PROTEIN 6 HOMOLOG"/>
    <property type="match status" value="1"/>
</dbReference>
<evidence type="ECO:0000256" key="1">
    <source>
        <dbReference type="ARBA" id="ARBA00004604"/>
    </source>
</evidence>
<evidence type="ECO:0000256" key="2">
    <source>
        <dbReference type="ARBA" id="ARBA00010734"/>
    </source>
</evidence>
<evidence type="ECO:0000256" key="5">
    <source>
        <dbReference type="ARBA" id="ARBA00023242"/>
    </source>
</evidence>
<dbReference type="EMBL" id="NAJN01002050">
    <property type="protein sequence ID" value="TKA58621.1"/>
    <property type="molecule type" value="Genomic_DNA"/>
</dbReference>
<protein>
    <recommendedName>
        <fullName evidence="7">U3 small nucleolar RNA-associated protein 6 N-terminal domain-containing protein</fullName>
    </recommendedName>
</protein>
<dbReference type="InterPro" id="IPR055347">
    <property type="entry name" value="UTP6_N"/>
</dbReference>
<dbReference type="PANTHER" id="PTHR23271">
    <property type="entry name" value="HEPATOCELLULAR CARCINOMA-ASSOCIATED ANTIGEN 66"/>
    <property type="match status" value="1"/>
</dbReference>
<comment type="caution">
    <text evidence="8">The sequence shown here is derived from an EMBL/GenBank/DDBJ whole genome shotgun (WGS) entry which is preliminary data.</text>
</comment>
<keyword evidence="5" id="KW-0539">Nucleus</keyword>
<dbReference type="AlphaFoldDB" id="A0A4U0W8F1"/>
<dbReference type="Pfam" id="PF08640">
    <property type="entry name" value="U3_assoc_6"/>
    <property type="match status" value="1"/>
</dbReference>
<keyword evidence="9" id="KW-1185">Reference proteome</keyword>
<reference evidence="8 9" key="1">
    <citation type="submission" date="2017-03" db="EMBL/GenBank/DDBJ databases">
        <title>Genomes of endolithic fungi from Antarctica.</title>
        <authorList>
            <person name="Coleine C."/>
            <person name="Masonjones S."/>
            <person name="Stajich J.E."/>
        </authorList>
    </citation>
    <scope>NUCLEOTIDE SEQUENCE [LARGE SCALE GENOMIC DNA]</scope>
    <source>
        <strain evidence="8 9">CCFEE 5187</strain>
    </source>
</reference>
<dbReference type="GO" id="GO:0030515">
    <property type="term" value="F:snoRNA binding"/>
    <property type="evidence" value="ECO:0007669"/>
    <property type="project" value="InterPro"/>
</dbReference>
<evidence type="ECO:0000256" key="4">
    <source>
        <dbReference type="ARBA" id="ARBA00022737"/>
    </source>
</evidence>
<accession>A0A4U0W8F1</accession>
<dbReference type="STRING" id="331657.A0A4U0W8F1"/>
<organism evidence="8 9">
    <name type="scientific">Cryomyces minteri</name>
    <dbReference type="NCBI Taxonomy" id="331657"/>
    <lineage>
        <taxon>Eukaryota</taxon>
        <taxon>Fungi</taxon>
        <taxon>Dikarya</taxon>
        <taxon>Ascomycota</taxon>
        <taxon>Pezizomycotina</taxon>
        <taxon>Dothideomycetes</taxon>
        <taxon>Dothideomycetes incertae sedis</taxon>
        <taxon>Cryomyces</taxon>
    </lineage>
</organism>
<dbReference type="InterPro" id="IPR013949">
    <property type="entry name" value="Utp6"/>
</dbReference>
<dbReference type="SMART" id="SM00386">
    <property type="entry name" value="HAT"/>
    <property type="match status" value="4"/>
</dbReference>
<dbReference type="GO" id="GO:0032040">
    <property type="term" value="C:small-subunit processome"/>
    <property type="evidence" value="ECO:0007669"/>
    <property type="project" value="TreeGrafter"/>
</dbReference>
<evidence type="ECO:0000259" key="7">
    <source>
        <dbReference type="Pfam" id="PF08640"/>
    </source>
</evidence>
<dbReference type="Gene3D" id="1.25.40.10">
    <property type="entry name" value="Tetratricopeptide repeat domain"/>
    <property type="match status" value="1"/>
</dbReference>
<keyword evidence="3" id="KW-0698">rRNA processing</keyword>
<evidence type="ECO:0000256" key="6">
    <source>
        <dbReference type="SAM" id="MobiDB-lite"/>
    </source>
</evidence>
<comment type="similarity">
    <text evidence="2">Belongs to the UTP6 family.</text>
</comment>
<dbReference type="GO" id="GO:0000462">
    <property type="term" value="P:maturation of SSU-rRNA from tricistronic rRNA transcript (SSU-rRNA, 5.8S rRNA, LSU-rRNA)"/>
    <property type="evidence" value="ECO:0007669"/>
    <property type="project" value="InterPro"/>
</dbReference>
<dbReference type="SUPFAM" id="SSF48452">
    <property type="entry name" value="TPR-like"/>
    <property type="match status" value="1"/>
</dbReference>
<gene>
    <name evidence="8" type="ORF">B0A49_08485</name>
</gene>
<feature type="region of interest" description="Disordered" evidence="6">
    <location>
        <begin position="204"/>
        <end position="226"/>
    </location>
</feature>